<keyword evidence="6" id="KW-0134">Cell wall</keyword>
<evidence type="ECO:0000256" key="2">
    <source>
        <dbReference type="ARBA" id="ARBA00005184"/>
    </source>
</evidence>
<evidence type="ECO:0000313" key="17">
    <source>
        <dbReference type="Proteomes" id="UP000091857"/>
    </source>
</evidence>
<dbReference type="GO" id="GO:0042545">
    <property type="term" value="P:cell wall modification"/>
    <property type="evidence" value="ECO:0007669"/>
    <property type="project" value="UniProtKB-UniRule"/>
</dbReference>
<dbReference type="FunFam" id="2.160.20.10:FF:000001">
    <property type="entry name" value="Pectinesterase"/>
    <property type="match status" value="1"/>
</dbReference>
<dbReference type="STRING" id="3983.A0A2C9VHJ4"/>
<keyword evidence="7 14" id="KW-0378">Hydrolase</keyword>
<dbReference type="OMA" id="EGWMIWQ"/>
<comment type="similarity">
    <text evidence="3">In the N-terminal section; belongs to the PMEI family.</text>
</comment>
<evidence type="ECO:0000313" key="16">
    <source>
        <dbReference type="EMBL" id="OAY44887.1"/>
    </source>
</evidence>
<proteinExistence type="inferred from homology"/>
<evidence type="ECO:0000256" key="9">
    <source>
        <dbReference type="ARBA" id="ARBA00023157"/>
    </source>
</evidence>
<evidence type="ECO:0000256" key="10">
    <source>
        <dbReference type="ARBA" id="ARBA00023180"/>
    </source>
</evidence>
<protein>
    <recommendedName>
        <fullName evidence="5 14">Pectinesterase</fullName>
        <ecNumber evidence="5 14">3.1.1.11</ecNumber>
    </recommendedName>
</protein>
<dbReference type="FunFam" id="1.20.140.40:FF:000001">
    <property type="entry name" value="Pectinesterase"/>
    <property type="match status" value="1"/>
</dbReference>
<keyword evidence="17" id="KW-1185">Reference proteome</keyword>
<dbReference type="NCBIfam" id="TIGR01614">
    <property type="entry name" value="PME_inhib"/>
    <property type="match status" value="1"/>
</dbReference>
<keyword evidence="10" id="KW-0325">Glycoprotein</keyword>
<dbReference type="OrthoDB" id="2019149at2759"/>
<feature type="chain" id="PRO_5011828341" description="Pectinesterase" evidence="14">
    <location>
        <begin position="22"/>
        <end position="564"/>
    </location>
</feature>
<feature type="signal peptide" evidence="14">
    <location>
        <begin position="1"/>
        <end position="21"/>
    </location>
</feature>
<keyword evidence="14" id="KW-0732">Signal</keyword>
<evidence type="ECO:0000256" key="13">
    <source>
        <dbReference type="PROSITE-ProRule" id="PRU10040"/>
    </source>
</evidence>
<comment type="caution">
    <text evidence="16">The sequence shown here is derived from an EMBL/GenBank/DDBJ whole genome shotgun (WGS) entry which is preliminary data.</text>
</comment>
<dbReference type="SUPFAM" id="SSF51126">
    <property type="entry name" value="Pectin lyase-like"/>
    <property type="match status" value="1"/>
</dbReference>
<keyword evidence="8 14" id="KW-0063">Aspartyl esterase</keyword>
<evidence type="ECO:0000256" key="7">
    <source>
        <dbReference type="ARBA" id="ARBA00022801"/>
    </source>
</evidence>
<feature type="active site" evidence="13">
    <location>
        <position position="399"/>
    </location>
</feature>
<dbReference type="UniPathway" id="UPA00545">
    <property type="reaction ID" value="UER00823"/>
</dbReference>
<keyword evidence="9" id="KW-1015">Disulfide bond</keyword>
<dbReference type="InterPro" id="IPR006501">
    <property type="entry name" value="Pectinesterase_inhib_dom"/>
</dbReference>
<evidence type="ECO:0000256" key="6">
    <source>
        <dbReference type="ARBA" id="ARBA00022512"/>
    </source>
</evidence>
<dbReference type="SMART" id="SM00856">
    <property type="entry name" value="PMEI"/>
    <property type="match status" value="1"/>
</dbReference>
<sequence length="564" mass="61611">MMSKVVVSAFSLILVVGVVIGVVAVVQKSGNSEETLSTSSKNVASICQPTDYKEACEKSLGSVEDSSDPKEYLAAAILSTMEAAKKAFNLSDSLIVKAGSSDNDTKMALEDCKSMLDDAVEELQDSFSSVGESDVHTMNKRVADLQNWLSAVITYQSTCLDDFGDPNSEYKTEMKDGMLDANQLTSNALAIVNGLSKILSSFGLKLDADNDSNNHSRRLLSMGDDGYPDWYSGSGRRLFATQDISTIKPNITVAQDGSGDVKTIMEALGKLPPKYDGQYIVHVKAGVYKEYVSVGKKMHNVFMYGDGPLKTVVSGDRSNKTGFKTMRTCTFEALGEGFTARSMGFENTAGAEGHQAVALRVQSDRAAFFDCKIDGYQDTLYVHAHRQFYNNCTVSGTIDFIFGNAACVIQNSLIVANRGMPGQFNTVTAQGRTEKHQTTGLVLQNCKFIAEDKLFPDRLTTMLSYLGRPWKEFSRAVIMESDITDVIHPDGWLPWNGDLYLSTLDYMEYANTGAGAAPGKRVKWVKIVTDKAKVIPFTVDPFIQGAEWLNETNHAVFVPGLIKP</sequence>
<comment type="similarity">
    <text evidence="4">In the C-terminal section; belongs to the pectinesterase family.</text>
</comment>
<evidence type="ECO:0000256" key="5">
    <source>
        <dbReference type="ARBA" id="ARBA00013229"/>
    </source>
</evidence>
<accession>A0A2C9VHJ4</accession>
<evidence type="ECO:0000256" key="8">
    <source>
        <dbReference type="ARBA" id="ARBA00023085"/>
    </source>
</evidence>
<dbReference type="EMBL" id="CM004393">
    <property type="protein sequence ID" value="OAY44887.1"/>
    <property type="molecule type" value="Genomic_DNA"/>
</dbReference>
<dbReference type="InterPro" id="IPR000070">
    <property type="entry name" value="Pectinesterase_cat"/>
</dbReference>
<dbReference type="Pfam" id="PF04043">
    <property type="entry name" value="PMEI"/>
    <property type="match status" value="1"/>
</dbReference>
<comment type="function">
    <text evidence="12">Acts in the modification of cell walls via demethylesterification of cell wall pectin.</text>
</comment>
<feature type="domain" description="Pectinesterase inhibitor" evidence="15">
    <location>
        <begin position="38"/>
        <end position="191"/>
    </location>
</feature>
<evidence type="ECO:0000256" key="11">
    <source>
        <dbReference type="ARBA" id="ARBA00047928"/>
    </source>
</evidence>
<dbReference type="Proteomes" id="UP000091857">
    <property type="component" value="Chromosome 7"/>
</dbReference>
<dbReference type="AlphaFoldDB" id="A0A2C9VHJ4"/>
<comment type="subcellular location">
    <subcellularLocation>
        <location evidence="1">Secreted</location>
        <location evidence="1">Cell wall</location>
    </subcellularLocation>
</comment>
<dbReference type="InterPro" id="IPR012334">
    <property type="entry name" value="Pectin_lyas_fold"/>
</dbReference>
<dbReference type="SUPFAM" id="SSF101148">
    <property type="entry name" value="Plant invertase/pectin methylesterase inhibitor"/>
    <property type="match status" value="1"/>
</dbReference>
<dbReference type="Pfam" id="PF01095">
    <property type="entry name" value="Pectinesterase"/>
    <property type="match status" value="1"/>
</dbReference>
<dbReference type="PROSITE" id="PS00503">
    <property type="entry name" value="PECTINESTERASE_2"/>
    <property type="match status" value="1"/>
</dbReference>
<evidence type="ECO:0000259" key="15">
    <source>
        <dbReference type="SMART" id="SM00856"/>
    </source>
</evidence>
<comment type="catalytic activity">
    <reaction evidence="11 14">
        <text>[(1-&gt;4)-alpha-D-galacturonosyl methyl ester](n) + n H2O = [(1-&gt;4)-alpha-D-galacturonosyl](n) + n methanol + n H(+)</text>
        <dbReference type="Rhea" id="RHEA:22380"/>
        <dbReference type="Rhea" id="RHEA-COMP:14570"/>
        <dbReference type="Rhea" id="RHEA-COMP:14573"/>
        <dbReference type="ChEBI" id="CHEBI:15377"/>
        <dbReference type="ChEBI" id="CHEBI:15378"/>
        <dbReference type="ChEBI" id="CHEBI:17790"/>
        <dbReference type="ChEBI" id="CHEBI:140522"/>
        <dbReference type="ChEBI" id="CHEBI:140523"/>
        <dbReference type="EC" id="3.1.1.11"/>
    </reaction>
</comment>
<dbReference type="CDD" id="cd15798">
    <property type="entry name" value="PMEI-like_3"/>
    <property type="match status" value="1"/>
</dbReference>
<evidence type="ECO:0000256" key="14">
    <source>
        <dbReference type="RuleBase" id="RU000589"/>
    </source>
</evidence>
<dbReference type="Gene3D" id="1.20.140.40">
    <property type="entry name" value="Invertase/pectin methylesterase inhibitor family protein"/>
    <property type="match status" value="1"/>
</dbReference>
<organism evidence="16 17">
    <name type="scientific">Manihot esculenta</name>
    <name type="common">Cassava</name>
    <name type="synonym">Jatropha manihot</name>
    <dbReference type="NCBI Taxonomy" id="3983"/>
    <lineage>
        <taxon>Eukaryota</taxon>
        <taxon>Viridiplantae</taxon>
        <taxon>Streptophyta</taxon>
        <taxon>Embryophyta</taxon>
        <taxon>Tracheophyta</taxon>
        <taxon>Spermatophyta</taxon>
        <taxon>Magnoliopsida</taxon>
        <taxon>eudicotyledons</taxon>
        <taxon>Gunneridae</taxon>
        <taxon>Pentapetalae</taxon>
        <taxon>rosids</taxon>
        <taxon>fabids</taxon>
        <taxon>Malpighiales</taxon>
        <taxon>Euphorbiaceae</taxon>
        <taxon>Crotonoideae</taxon>
        <taxon>Manihoteae</taxon>
        <taxon>Manihot</taxon>
    </lineage>
</organism>
<dbReference type="PANTHER" id="PTHR31707">
    <property type="entry name" value="PECTINESTERASE"/>
    <property type="match status" value="1"/>
</dbReference>
<evidence type="ECO:0000256" key="4">
    <source>
        <dbReference type="ARBA" id="ARBA00007786"/>
    </source>
</evidence>
<dbReference type="GO" id="GO:0045490">
    <property type="term" value="P:pectin catabolic process"/>
    <property type="evidence" value="ECO:0007669"/>
    <property type="project" value="UniProtKB-UniRule"/>
</dbReference>
<comment type="pathway">
    <text evidence="2 14">Glycan metabolism; pectin degradation; 2-dehydro-3-deoxy-D-gluconate from pectin: step 1/5.</text>
</comment>
<dbReference type="InterPro" id="IPR035513">
    <property type="entry name" value="Invertase/methylesterase_inhib"/>
</dbReference>
<gene>
    <name evidence="16" type="ORF">MANES_07G013500v8</name>
</gene>
<keyword evidence="6" id="KW-0964">Secreted</keyword>
<dbReference type="GO" id="GO:0030599">
    <property type="term" value="F:pectinesterase activity"/>
    <property type="evidence" value="ECO:0000318"/>
    <property type="project" value="GO_Central"/>
</dbReference>
<dbReference type="Gramene" id="Manes.07G013500.1.v8.1">
    <property type="protein sequence ID" value="Manes.07G013500.1.v8.1.CDS"/>
    <property type="gene ID" value="Manes.07G013500.v8.1"/>
</dbReference>
<dbReference type="InterPro" id="IPR033131">
    <property type="entry name" value="Pectinesterase_Asp_AS"/>
</dbReference>
<reference evidence="17" key="1">
    <citation type="journal article" date="2016" name="Nat. Biotechnol.">
        <title>Sequencing wild and cultivated cassava and related species reveals extensive interspecific hybridization and genetic diversity.</title>
        <authorList>
            <person name="Bredeson J.V."/>
            <person name="Lyons J.B."/>
            <person name="Prochnik S.E."/>
            <person name="Wu G.A."/>
            <person name="Ha C.M."/>
            <person name="Edsinger-Gonzales E."/>
            <person name="Grimwood J."/>
            <person name="Schmutz J."/>
            <person name="Rabbi I.Y."/>
            <person name="Egesi C."/>
            <person name="Nauluvula P."/>
            <person name="Lebot V."/>
            <person name="Ndunguru J."/>
            <person name="Mkamilo G."/>
            <person name="Bart R.S."/>
            <person name="Setter T.L."/>
            <person name="Gleadow R.M."/>
            <person name="Kulakow P."/>
            <person name="Ferguson M.E."/>
            <person name="Rounsley S."/>
            <person name="Rokhsar D.S."/>
        </authorList>
    </citation>
    <scope>NUCLEOTIDE SEQUENCE [LARGE SCALE GENOMIC DNA]</scope>
    <source>
        <strain evidence="17">cv. AM560-2</strain>
    </source>
</reference>
<dbReference type="GO" id="GO:0046910">
    <property type="term" value="F:pectinesterase inhibitor activity"/>
    <property type="evidence" value="ECO:0000318"/>
    <property type="project" value="GO_Central"/>
</dbReference>
<evidence type="ECO:0000256" key="12">
    <source>
        <dbReference type="ARBA" id="ARBA00057335"/>
    </source>
</evidence>
<name>A0A2C9VHJ4_MANES</name>
<dbReference type="InterPro" id="IPR011050">
    <property type="entry name" value="Pectin_lyase_fold/virulence"/>
</dbReference>
<evidence type="ECO:0000256" key="3">
    <source>
        <dbReference type="ARBA" id="ARBA00006027"/>
    </source>
</evidence>
<dbReference type="Gene3D" id="2.160.20.10">
    <property type="entry name" value="Single-stranded right-handed beta-helix, Pectin lyase-like"/>
    <property type="match status" value="1"/>
</dbReference>
<evidence type="ECO:0000256" key="1">
    <source>
        <dbReference type="ARBA" id="ARBA00004191"/>
    </source>
</evidence>
<dbReference type="EC" id="3.1.1.11" evidence="5 14"/>